<keyword evidence="7" id="KW-1185">Reference proteome</keyword>
<dbReference type="GO" id="GO:0005743">
    <property type="term" value="C:mitochondrial inner membrane"/>
    <property type="evidence" value="ECO:0007669"/>
    <property type="project" value="TreeGrafter"/>
</dbReference>
<accession>A0A183AWR9</accession>
<dbReference type="Proteomes" id="UP000272942">
    <property type="component" value="Unassembled WGS sequence"/>
</dbReference>
<dbReference type="InterPro" id="IPR036188">
    <property type="entry name" value="FAD/NAD-bd_sf"/>
</dbReference>
<comment type="cofactor">
    <cofactor evidence="1">
        <name>FAD</name>
        <dbReference type="ChEBI" id="CHEBI:57692"/>
    </cofactor>
</comment>
<evidence type="ECO:0000256" key="4">
    <source>
        <dbReference type="ARBA" id="ARBA00022827"/>
    </source>
</evidence>
<protein>
    <submittedName>
        <fullName evidence="8">GMC_OxRdtase_N domain-containing protein</fullName>
    </submittedName>
</protein>
<reference evidence="8" key="1">
    <citation type="submission" date="2016-06" db="UniProtKB">
        <authorList>
            <consortium name="WormBaseParasite"/>
        </authorList>
    </citation>
    <scope>IDENTIFICATION</scope>
</reference>
<dbReference type="GO" id="GO:0008812">
    <property type="term" value="F:choline dehydrogenase activity"/>
    <property type="evidence" value="ECO:0007669"/>
    <property type="project" value="TreeGrafter"/>
</dbReference>
<reference evidence="6 7" key="2">
    <citation type="submission" date="2018-11" db="EMBL/GenBank/DDBJ databases">
        <authorList>
            <consortium name="Pathogen Informatics"/>
        </authorList>
    </citation>
    <scope>NUCLEOTIDE SEQUENCE [LARGE SCALE GENOMIC DNA]</scope>
    <source>
        <strain evidence="6 7">Egypt</strain>
    </source>
</reference>
<dbReference type="WBParaSite" id="ECPE_0001143901-mRNA-1">
    <property type="protein sequence ID" value="ECPE_0001143901-mRNA-1"/>
    <property type="gene ID" value="ECPE_0001143901"/>
</dbReference>
<dbReference type="SUPFAM" id="SSF51905">
    <property type="entry name" value="FAD/NAD(P)-binding domain"/>
    <property type="match status" value="1"/>
</dbReference>
<dbReference type="PANTHER" id="PTHR11552">
    <property type="entry name" value="GLUCOSE-METHANOL-CHOLINE GMC OXIDOREDUCTASE"/>
    <property type="match status" value="1"/>
</dbReference>
<evidence type="ECO:0000259" key="5">
    <source>
        <dbReference type="Pfam" id="PF00732"/>
    </source>
</evidence>
<evidence type="ECO:0000313" key="7">
    <source>
        <dbReference type="Proteomes" id="UP000272942"/>
    </source>
</evidence>
<name>A0A183AWR9_9TREM</name>
<proteinExistence type="inferred from homology"/>
<dbReference type="GO" id="GO:0050660">
    <property type="term" value="F:flavin adenine dinucleotide binding"/>
    <property type="evidence" value="ECO:0007669"/>
    <property type="project" value="InterPro"/>
</dbReference>
<evidence type="ECO:0000256" key="2">
    <source>
        <dbReference type="ARBA" id="ARBA00010790"/>
    </source>
</evidence>
<dbReference type="EMBL" id="UZAN01050771">
    <property type="protein sequence ID" value="VDP88456.1"/>
    <property type="molecule type" value="Genomic_DNA"/>
</dbReference>
<dbReference type="PANTHER" id="PTHR11552:SF147">
    <property type="entry name" value="CHOLINE DEHYDROGENASE, MITOCHONDRIAL"/>
    <property type="match status" value="1"/>
</dbReference>
<dbReference type="OrthoDB" id="269227at2759"/>
<evidence type="ECO:0000256" key="3">
    <source>
        <dbReference type="ARBA" id="ARBA00022630"/>
    </source>
</evidence>
<evidence type="ECO:0000256" key="1">
    <source>
        <dbReference type="ARBA" id="ARBA00001974"/>
    </source>
</evidence>
<feature type="domain" description="Glucose-methanol-choline oxidoreductase N-terminal" evidence="5">
    <location>
        <begin position="3"/>
        <end position="130"/>
    </location>
</feature>
<dbReference type="Gene3D" id="3.30.560.10">
    <property type="entry name" value="Glucose Oxidase, domain 3"/>
    <property type="match status" value="1"/>
</dbReference>
<sequence length="144" mass="16093">MLGWNYANCLPYFRRAQTHELGPDDYRGGDGPLFVSQGKTNHPLHQAWLEAGQQAGYPFTSDINGYQQEGVGYFDMTVKNGKRWSTADAYLHPALKTRQNLCLTTGALVTRVLFDKNRAIGVEYIKNGQLCEVSTSEIPCCLLC</sequence>
<evidence type="ECO:0000313" key="6">
    <source>
        <dbReference type="EMBL" id="VDP88456.1"/>
    </source>
</evidence>
<comment type="similarity">
    <text evidence="2">Belongs to the GMC oxidoreductase family.</text>
</comment>
<dbReference type="AlphaFoldDB" id="A0A183AWR9"/>
<dbReference type="InterPro" id="IPR000172">
    <property type="entry name" value="GMC_OxRdtase_N"/>
</dbReference>
<keyword evidence="3" id="KW-0285">Flavoprotein</keyword>
<dbReference type="Pfam" id="PF00732">
    <property type="entry name" value="GMC_oxred_N"/>
    <property type="match status" value="1"/>
</dbReference>
<keyword evidence="4" id="KW-0274">FAD</keyword>
<evidence type="ECO:0000313" key="8">
    <source>
        <dbReference type="WBParaSite" id="ECPE_0001143901-mRNA-1"/>
    </source>
</evidence>
<gene>
    <name evidence="6" type="ORF">ECPE_LOCUS11404</name>
</gene>
<organism evidence="8">
    <name type="scientific">Echinostoma caproni</name>
    <dbReference type="NCBI Taxonomy" id="27848"/>
    <lineage>
        <taxon>Eukaryota</taxon>
        <taxon>Metazoa</taxon>
        <taxon>Spiralia</taxon>
        <taxon>Lophotrochozoa</taxon>
        <taxon>Platyhelminthes</taxon>
        <taxon>Trematoda</taxon>
        <taxon>Digenea</taxon>
        <taxon>Plagiorchiida</taxon>
        <taxon>Echinostomata</taxon>
        <taxon>Echinostomatoidea</taxon>
        <taxon>Echinostomatidae</taxon>
        <taxon>Echinostoma</taxon>
    </lineage>
</organism>
<dbReference type="InterPro" id="IPR012132">
    <property type="entry name" value="GMC_OxRdtase"/>
</dbReference>